<dbReference type="Proteomes" id="UP000005845">
    <property type="component" value="Unassembled WGS sequence"/>
</dbReference>
<gene>
    <name evidence="2" type="ORF">GOSPT_116_00350</name>
</gene>
<comment type="caution">
    <text evidence="2">The sequence shown here is derived from an EMBL/GenBank/DDBJ whole genome shotgun (WGS) entry which is preliminary data.</text>
</comment>
<evidence type="ECO:0000313" key="3">
    <source>
        <dbReference type="Proteomes" id="UP000005845"/>
    </source>
</evidence>
<feature type="transmembrane region" description="Helical" evidence="1">
    <location>
        <begin position="65"/>
        <end position="98"/>
    </location>
</feature>
<dbReference type="RefSeq" id="WP_005207967.1">
    <property type="nucleotide sequence ID" value="NZ_BAFC01000114.1"/>
</dbReference>
<evidence type="ECO:0000313" key="2">
    <source>
        <dbReference type="EMBL" id="GAB40876.1"/>
    </source>
</evidence>
<proteinExistence type="predicted"/>
<keyword evidence="3" id="KW-1185">Reference proteome</keyword>
<sequence length="130" mass="13382">MTFVPFHPSSYPTPIVGAAQPSKAVLTWSFVLNVVSIGVLPLAGLAGLFGFVLTISGAEAGNAIGYVGVALLAVAAGLIVASGIMTLAALALTVVAQIRHVDEPWAIVTAWVVTALNLIGHAVLTYYLHF</sequence>
<feature type="transmembrane region" description="Helical" evidence="1">
    <location>
        <begin position="104"/>
        <end position="128"/>
    </location>
</feature>
<name>H5U568_9ACTN</name>
<keyword evidence="1" id="KW-1133">Transmembrane helix</keyword>
<feature type="transmembrane region" description="Helical" evidence="1">
    <location>
        <begin position="30"/>
        <end position="53"/>
    </location>
</feature>
<evidence type="ECO:0000256" key="1">
    <source>
        <dbReference type="SAM" id="Phobius"/>
    </source>
</evidence>
<dbReference type="AlphaFoldDB" id="H5U568"/>
<keyword evidence="1" id="KW-0812">Transmembrane</keyword>
<dbReference type="EMBL" id="BAFC01000114">
    <property type="protein sequence ID" value="GAB40876.1"/>
    <property type="molecule type" value="Genomic_DNA"/>
</dbReference>
<protein>
    <submittedName>
        <fullName evidence="2">Uncharacterized protein</fullName>
    </submittedName>
</protein>
<organism evidence="2 3">
    <name type="scientific">Gordonia sputi NBRC 100414</name>
    <dbReference type="NCBI Taxonomy" id="1089453"/>
    <lineage>
        <taxon>Bacteria</taxon>
        <taxon>Bacillati</taxon>
        <taxon>Actinomycetota</taxon>
        <taxon>Actinomycetes</taxon>
        <taxon>Mycobacteriales</taxon>
        <taxon>Gordoniaceae</taxon>
        <taxon>Gordonia</taxon>
    </lineage>
</organism>
<accession>H5U568</accession>
<reference evidence="2 3" key="1">
    <citation type="submission" date="2012-02" db="EMBL/GenBank/DDBJ databases">
        <title>Whole genome shotgun sequence of Gordonia sputi NBRC 100414.</title>
        <authorList>
            <person name="Yoshida I."/>
            <person name="Hosoyama A."/>
            <person name="Tsuchikane K."/>
            <person name="Katsumata H."/>
            <person name="Yamazaki S."/>
            <person name="Fujita N."/>
        </authorList>
    </citation>
    <scope>NUCLEOTIDE SEQUENCE [LARGE SCALE GENOMIC DNA]</scope>
    <source>
        <strain evidence="2 3">NBRC 100414</strain>
    </source>
</reference>
<keyword evidence="1" id="KW-0472">Membrane</keyword>